<keyword evidence="5" id="KW-0406">Ion transport</keyword>
<dbReference type="GO" id="GO:0046872">
    <property type="term" value="F:metal ion binding"/>
    <property type="evidence" value="ECO:0007669"/>
    <property type="project" value="InterPro"/>
</dbReference>
<dbReference type="PANTHER" id="PTHR42953:SF3">
    <property type="entry name" value="HIGH-AFFINITY ZINC UPTAKE SYSTEM PROTEIN ZNUA"/>
    <property type="match status" value="1"/>
</dbReference>
<dbReference type="GO" id="GO:0006829">
    <property type="term" value="P:zinc ion transport"/>
    <property type="evidence" value="ECO:0007669"/>
    <property type="project" value="UniProtKB-KW"/>
</dbReference>
<dbReference type="Proteomes" id="UP000254601">
    <property type="component" value="Unassembled WGS sequence"/>
</dbReference>
<evidence type="ECO:0000313" key="8">
    <source>
        <dbReference type="EMBL" id="SUO95361.1"/>
    </source>
</evidence>
<dbReference type="Pfam" id="PF01297">
    <property type="entry name" value="ZnuA"/>
    <property type="match status" value="1"/>
</dbReference>
<dbReference type="SUPFAM" id="SSF53807">
    <property type="entry name" value="Helical backbone' metal receptor"/>
    <property type="match status" value="1"/>
</dbReference>
<organism evidence="8 9">
    <name type="scientific">Suttonella ornithocola</name>
    <dbReference type="NCBI Taxonomy" id="279832"/>
    <lineage>
        <taxon>Bacteria</taxon>
        <taxon>Pseudomonadati</taxon>
        <taxon>Pseudomonadota</taxon>
        <taxon>Gammaproteobacteria</taxon>
        <taxon>Cardiobacteriales</taxon>
        <taxon>Cardiobacteriaceae</taxon>
        <taxon>Suttonella</taxon>
    </lineage>
</organism>
<evidence type="ECO:0000256" key="7">
    <source>
        <dbReference type="SAM" id="SignalP"/>
    </source>
</evidence>
<reference evidence="8 9" key="1">
    <citation type="submission" date="2018-06" db="EMBL/GenBank/DDBJ databases">
        <authorList>
            <consortium name="Pathogen Informatics"/>
            <person name="Doyle S."/>
        </authorList>
    </citation>
    <scope>NUCLEOTIDE SEQUENCE [LARGE SCALE GENOMIC DNA]</scope>
    <source>
        <strain evidence="8 9">NCTC13337</strain>
    </source>
</reference>
<gene>
    <name evidence="8" type="primary">znuA</name>
    <name evidence="8" type="ORF">NCTC13337_01260</name>
</gene>
<dbReference type="PROSITE" id="PS51257">
    <property type="entry name" value="PROKAR_LIPOPROTEIN"/>
    <property type="match status" value="1"/>
</dbReference>
<evidence type="ECO:0000313" key="9">
    <source>
        <dbReference type="Proteomes" id="UP000254601"/>
    </source>
</evidence>
<evidence type="ECO:0000256" key="2">
    <source>
        <dbReference type="ARBA" id="ARBA00015915"/>
    </source>
</evidence>
<evidence type="ECO:0000256" key="5">
    <source>
        <dbReference type="ARBA" id="ARBA00022906"/>
    </source>
</evidence>
<name>A0A380MUG8_9GAMM</name>
<feature type="signal peptide" evidence="7">
    <location>
        <begin position="1"/>
        <end position="20"/>
    </location>
</feature>
<dbReference type="EMBL" id="UHIC01000001">
    <property type="protein sequence ID" value="SUO95361.1"/>
    <property type="molecule type" value="Genomic_DNA"/>
</dbReference>
<feature type="compositionally biased region" description="Basic and acidic residues" evidence="6">
    <location>
        <begin position="124"/>
        <end position="143"/>
    </location>
</feature>
<dbReference type="RefSeq" id="WP_072576030.1">
    <property type="nucleotide sequence ID" value="NZ_LWHB01000045.1"/>
</dbReference>
<dbReference type="AlphaFoldDB" id="A0A380MUG8"/>
<sequence>MLKKILLSSFVLGISCSVMAKVPTVVTTIKPLHSLVSQVMQGVGEPELLIKEGSPHGYSLKPSDVQNLSNADLLMWVSDDLETFMPKTVEKLGDKAQSIVWQEIPEMHLLKNRSGGLWEEEDDNDHHEHGHHHDHDHDHDHDHGHHHHHGEYNPHLWLSTESAVKLIRATAGKLSEMDSEHAEQYQANAKVALEKLGTLKDTISQQLKPVENKPYMVFHDAYPYFEEEFYLHPIGVVRADPEHEPGAKRIAEIHQLFKENGVRCVFNEPQFPSKLTQKLVAGTSVKTAVLDPIGADLKAGSKLYEQLMKNLSNHLENCLK</sequence>
<evidence type="ECO:0000256" key="1">
    <source>
        <dbReference type="ARBA" id="ARBA00011028"/>
    </source>
</evidence>
<dbReference type="Gene3D" id="3.40.50.1980">
    <property type="entry name" value="Nitrogenase molybdenum iron protein domain"/>
    <property type="match status" value="2"/>
</dbReference>
<keyword evidence="5" id="KW-0864">Zinc transport</keyword>
<keyword evidence="9" id="KW-1185">Reference proteome</keyword>
<keyword evidence="5" id="KW-0862">Zinc</keyword>
<evidence type="ECO:0000256" key="6">
    <source>
        <dbReference type="SAM" id="MobiDB-lite"/>
    </source>
</evidence>
<protein>
    <recommendedName>
        <fullName evidence="2">High-affinity zinc uptake system protein ZnuA</fullName>
    </recommendedName>
</protein>
<feature type="region of interest" description="Disordered" evidence="6">
    <location>
        <begin position="118"/>
        <end position="153"/>
    </location>
</feature>
<dbReference type="PANTHER" id="PTHR42953">
    <property type="entry name" value="HIGH-AFFINITY ZINC UPTAKE SYSTEM PROTEIN ZNUA-RELATED"/>
    <property type="match status" value="1"/>
</dbReference>
<feature type="chain" id="PRO_5016854807" description="High-affinity zinc uptake system protein ZnuA" evidence="7">
    <location>
        <begin position="21"/>
        <end position="320"/>
    </location>
</feature>
<evidence type="ECO:0000256" key="3">
    <source>
        <dbReference type="ARBA" id="ARBA00022448"/>
    </source>
</evidence>
<dbReference type="InterPro" id="IPR006127">
    <property type="entry name" value="ZnuA-like"/>
</dbReference>
<keyword evidence="3" id="KW-0813">Transport</keyword>
<proteinExistence type="inferred from homology"/>
<evidence type="ECO:0000256" key="4">
    <source>
        <dbReference type="ARBA" id="ARBA00022729"/>
    </source>
</evidence>
<accession>A0A380MUG8</accession>
<dbReference type="InterPro" id="IPR050492">
    <property type="entry name" value="Bact_metal-bind_prot9"/>
</dbReference>
<keyword evidence="4 7" id="KW-0732">Signal</keyword>
<comment type="similarity">
    <text evidence="1">Belongs to the bacterial solute-binding protein 9 family.</text>
</comment>